<reference evidence="1 2" key="3">
    <citation type="journal article" date="2013" name="Rice">
        <title>Improvement of the Oryza sativa Nipponbare reference genome using next generation sequence and optical map data.</title>
        <authorList>
            <person name="Kawahara Y."/>
            <person name="de la Bastide M."/>
            <person name="Hamilton J.P."/>
            <person name="Kanamori H."/>
            <person name="McCombie W.R."/>
            <person name="Ouyang S."/>
            <person name="Schwartz D.C."/>
            <person name="Tanaka T."/>
            <person name="Wu J."/>
            <person name="Zhou S."/>
            <person name="Childs K.L."/>
            <person name="Davidson R.M."/>
            <person name="Lin H."/>
            <person name="Quesada-Ocampo L."/>
            <person name="Vaillancourt B."/>
            <person name="Sakai H."/>
            <person name="Lee S.S."/>
            <person name="Kim J."/>
            <person name="Numa H."/>
            <person name="Itoh T."/>
            <person name="Buell C.R."/>
            <person name="Matsumoto T."/>
        </authorList>
    </citation>
    <scope>NUCLEOTIDE SEQUENCE [LARGE SCALE GENOMIC DNA]</scope>
    <source>
        <strain evidence="2">cv. Nipponbare</strain>
    </source>
</reference>
<evidence type="ECO:0000313" key="2">
    <source>
        <dbReference type="Proteomes" id="UP000059680"/>
    </source>
</evidence>
<name>A0A0P0XNF5_ORYSJ</name>
<gene>
    <name evidence="1" type="ordered locus">Os09g0487150</name>
    <name evidence="1" type="ORF">OSNPB_090487150</name>
</gene>
<organism evidence="1 2">
    <name type="scientific">Oryza sativa subsp. japonica</name>
    <name type="common">Rice</name>
    <dbReference type="NCBI Taxonomy" id="39947"/>
    <lineage>
        <taxon>Eukaryota</taxon>
        <taxon>Viridiplantae</taxon>
        <taxon>Streptophyta</taxon>
        <taxon>Embryophyta</taxon>
        <taxon>Tracheophyta</taxon>
        <taxon>Spermatophyta</taxon>
        <taxon>Magnoliopsida</taxon>
        <taxon>Liliopsida</taxon>
        <taxon>Poales</taxon>
        <taxon>Poaceae</taxon>
        <taxon>BOP clade</taxon>
        <taxon>Oryzoideae</taxon>
        <taxon>Oryzeae</taxon>
        <taxon>Oryzinae</taxon>
        <taxon>Oryza</taxon>
        <taxon>Oryza sativa</taxon>
    </lineage>
</organism>
<evidence type="ECO:0000313" key="1">
    <source>
        <dbReference type="EMBL" id="BAT08708.1"/>
    </source>
</evidence>
<keyword evidence="2" id="KW-1185">Reference proteome</keyword>
<accession>A0A0P0XNF5</accession>
<reference evidence="2" key="1">
    <citation type="journal article" date="2005" name="Nature">
        <title>The map-based sequence of the rice genome.</title>
        <authorList>
            <consortium name="International rice genome sequencing project (IRGSP)"/>
            <person name="Matsumoto T."/>
            <person name="Wu J."/>
            <person name="Kanamori H."/>
            <person name="Katayose Y."/>
            <person name="Fujisawa M."/>
            <person name="Namiki N."/>
            <person name="Mizuno H."/>
            <person name="Yamamoto K."/>
            <person name="Antonio B.A."/>
            <person name="Baba T."/>
            <person name="Sakata K."/>
            <person name="Nagamura Y."/>
            <person name="Aoki H."/>
            <person name="Arikawa K."/>
            <person name="Arita K."/>
            <person name="Bito T."/>
            <person name="Chiden Y."/>
            <person name="Fujitsuka N."/>
            <person name="Fukunaka R."/>
            <person name="Hamada M."/>
            <person name="Harada C."/>
            <person name="Hayashi A."/>
            <person name="Hijishita S."/>
            <person name="Honda M."/>
            <person name="Hosokawa S."/>
            <person name="Ichikawa Y."/>
            <person name="Idonuma A."/>
            <person name="Iijima M."/>
            <person name="Ikeda M."/>
            <person name="Ikeno M."/>
            <person name="Ito K."/>
            <person name="Ito S."/>
            <person name="Ito T."/>
            <person name="Ito Y."/>
            <person name="Ito Y."/>
            <person name="Iwabuchi A."/>
            <person name="Kamiya K."/>
            <person name="Karasawa W."/>
            <person name="Kurita K."/>
            <person name="Katagiri S."/>
            <person name="Kikuta A."/>
            <person name="Kobayashi H."/>
            <person name="Kobayashi N."/>
            <person name="Machita K."/>
            <person name="Maehara T."/>
            <person name="Masukawa M."/>
            <person name="Mizubayashi T."/>
            <person name="Mukai Y."/>
            <person name="Nagasaki H."/>
            <person name="Nagata Y."/>
            <person name="Naito S."/>
            <person name="Nakashima M."/>
            <person name="Nakama Y."/>
            <person name="Nakamichi Y."/>
            <person name="Nakamura M."/>
            <person name="Meguro A."/>
            <person name="Negishi M."/>
            <person name="Ohta I."/>
            <person name="Ohta T."/>
            <person name="Okamoto M."/>
            <person name="Ono N."/>
            <person name="Saji S."/>
            <person name="Sakaguchi M."/>
            <person name="Sakai K."/>
            <person name="Shibata M."/>
            <person name="Shimokawa T."/>
            <person name="Song J."/>
            <person name="Takazaki Y."/>
            <person name="Terasawa K."/>
            <person name="Tsugane M."/>
            <person name="Tsuji K."/>
            <person name="Ueda S."/>
            <person name="Waki K."/>
            <person name="Yamagata H."/>
            <person name="Yamamoto M."/>
            <person name="Yamamoto S."/>
            <person name="Yamane H."/>
            <person name="Yoshiki S."/>
            <person name="Yoshihara R."/>
            <person name="Yukawa K."/>
            <person name="Zhong H."/>
            <person name="Yano M."/>
            <person name="Yuan Q."/>
            <person name="Ouyang S."/>
            <person name="Liu J."/>
            <person name="Jones K.M."/>
            <person name="Gansberger K."/>
            <person name="Moffat K."/>
            <person name="Hill J."/>
            <person name="Bera J."/>
            <person name="Fadrosh D."/>
            <person name="Jin S."/>
            <person name="Johri S."/>
            <person name="Kim M."/>
            <person name="Overton L."/>
            <person name="Reardon M."/>
            <person name="Tsitrin T."/>
            <person name="Vuong H."/>
            <person name="Weaver B."/>
            <person name="Ciecko A."/>
            <person name="Tallon L."/>
            <person name="Jackson J."/>
            <person name="Pai G."/>
            <person name="Aken S.V."/>
            <person name="Utterback T."/>
            <person name="Reidmuller S."/>
            <person name="Feldblyum T."/>
            <person name="Hsiao J."/>
            <person name="Zismann V."/>
            <person name="Iobst S."/>
            <person name="de Vazeille A.R."/>
            <person name="Buell C.R."/>
            <person name="Ying K."/>
            <person name="Li Y."/>
            <person name="Lu T."/>
            <person name="Huang Y."/>
            <person name="Zhao Q."/>
            <person name="Feng Q."/>
            <person name="Zhang L."/>
            <person name="Zhu J."/>
            <person name="Weng Q."/>
            <person name="Mu J."/>
            <person name="Lu Y."/>
            <person name="Fan D."/>
            <person name="Liu Y."/>
            <person name="Guan J."/>
            <person name="Zhang Y."/>
            <person name="Yu S."/>
            <person name="Liu X."/>
            <person name="Zhang Y."/>
            <person name="Hong G."/>
            <person name="Han B."/>
            <person name="Choisne N."/>
            <person name="Demange N."/>
            <person name="Orjeda G."/>
            <person name="Samain S."/>
            <person name="Cattolico L."/>
            <person name="Pelletier E."/>
            <person name="Couloux A."/>
            <person name="Segurens B."/>
            <person name="Wincker P."/>
            <person name="D'Hont A."/>
            <person name="Scarpelli C."/>
            <person name="Weissenbach J."/>
            <person name="Salanoubat M."/>
            <person name="Quetier F."/>
            <person name="Yu Y."/>
            <person name="Kim H.R."/>
            <person name="Rambo T."/>
            <person name="Currie J."/>
            <person name="Collura K."/>
            <person name="Luo M."/>
            <person name="Yang T."/>
            <person name="Ammiraju J.S.S."/>
            <person name="Engler F."/>
            <person name="Soderlund C."/>
            <person name="Wing R.A."/>
            <person name="Palmer L.E."/>
            <person name="de la Bastide M."/>
            <person name="Spiegel L."/>
            <person name="Nascimento L."/>
            <person name="Zutavern T."/>
            <person name="O'Shaughnessy A."/>
            <person name="Dike S."/>
            <person name="Dedhia N."/>
            <person name="Preston R."/>
            <person name="Balija V."/>
            <person name="McCombie W.R."/>
            <person name="Chow T."/>
            <person name="Chen H."/>
            <person name="Chung M."/>
            <person name="Chen C."/>
            <person name="Shaw J."/>
            <person name="Wu H."/>
            <person name="Hsiao K."/>
            <person name="Chao Y."/>
            <person name="Chu M."/>
            <person name="Cheng C."/>
            <person name="Hour A."/>
            <person name="Lee P."/>
            <person name="Lin S."/>
            <person name="Lin Y."/>
            <person name="Liou J."/>
            <person name="Liu S."/>
            <person name="Hsing Y."/>
            <person name="Raghuvanshi S."/>
            <person name="Mohanty A."/>
            <person name="Bharti A.K."/>
            <person name="Gaur A."/>
            <person name="Gupta V."/>
            <person name="Kumar D."/>
            <person name="Ravi V."/>
            <person name="Vij S."/>
            <person name="Kapur A."/>
            <person name="Khurana P."/>
            <person name="Khurana P."/>
            <person name="Khurana J.P."/>
            <person name="Tyagi A.K."/>
            <person name="Gaikwad K."/>
            <person name="Singh A."/>
            <person name="Dalal V."/>
            <person name="Srivastava S."/>
            <person name="Dixit A."/>
            <person name="Pal A.K."/>
            <person name="Ghazi I.A."/>
            <person name="Yadav M."/>
            <person name="Pandit A."/>
            <person name="Bhargava A."/>
            <person name="Sureshbabu K."/>
            <person name="Batra K."/>
            <person name="Sharma T.R."/>
            <person name="Mohapatra T."/>
            <person name="Singh N.K."/>
            <person name="Messing J."/>
            <person name="Nelson A.B."/>
            <person name="Fuks G."/>
            <person name="Kavchok S."/>
            <person name="Keizer G."/>
            <person name="Linton E."/>
            <person name="Llaca V."/>
            <person name="Song R."/>
            <person name="Tanyolac B."/>
            <person name="Young S."/>
            <person name="Ho-Il K."/>
            <person name="Hahn J.H."/>
            <person name="Sangsakoo G."/>
            <person name="Vanavichit A."/>
            <person name="de Mattos Luiz.A.T."/>
            <person name="Zimmer P.D."/>
            <person name="Malone G."/>
            <person name="Dellagostin O."/>
            <person name="de Oliveira A.C."/>
            <person name="Bevan M."/>
            <person name="Bancroft I."/>
            <person name="Minx P."/>
            <person name="Cordum H."/>
            <person name="Wilson R."/>
            <person name="Cheng Z."/>
            <person name="Jin W."/>
            <person name="Jiang J."/>
            <person name="Leong S.A."/>
            <person name="Iwama H."/>
            <person name="Gojobori T."/>
            <person name="Itoh T."/>
            <person name="Niimura Y."/>
            <person name="Fujii Y."/>
            <person name="Habara T."/>
            <person name="Sakai H."/>
            <person name="Sato Y."/>
            <person name="Wilson G."/>
            <person name="Kumar K."/>
            <person name="McCouch S."/>
            <person name="Juretic N."/>
            <person name="Hoen D."/>
            <person name="Wright S."/>
            <person name="Bruskiewich R."/>
            <person name="Bureau T."/>
            <person name="Miyao A."/>
            <person name="Hirochika H."/>
            <person name="Nishikawa T."/>
            <person name="Kadowaki K."/>
            <person name="Sugiura M."/>
            <person name="Burr B."/>
            <person name="Sasaki T."/>
        </authorList>
    </citation>
    <scope>NUCLEOTIDE SEQUENCE [LARGE SCALE GENOMIC DNA]</scope>
    <source>
        <strain evidence="2">cv. Nipponbare</strain>
    </source>
</reference>
<dbReference type="InParanoid" id="A0A0P0XNF5"/>
<proteinExistence type="predicted"/>
<dbReference type="PaxDb" id="39947-A0A0P0XNF5"/>
<reference evidence="1 2" key="2">
    <citation type="journal article" date="2013" name="Plant Cell Physiol.">
        <title>Rice Annotation Project Database (RAP-DB): an integrative and interactive database for rice genomics.</title>
        <authorList>
            <person name="Sakai H."/>
            <person name="Lee S.S."/>
            <person name="Tanaka T."/>
            <person name="Numa H."/>
            <person name="Kim J."/>
            <person name="Kawahara Y."/>
            <person name="Wakimoto H."/>
            <person name="Yang C.C."/>
            <person name="Iwamoto M."/>
            <person name="Abe T."/>
            <person name="Yamada Y."/>
            <person name="Muto A."/>
            <person name="Inokuchi H."/>
            <person name="Ikemura T."/>
            <person name="Matsumoto T."/>
            <person name="Sasaki T."/>
            <person name="Itoh T."/>
        </authorList>
    </citation>
    <scope>NUCLEOTIDE SEQUENCE [LARGE SCALE GENOMIC DNA]</scope>
    <source>
        <strain evidence="2">cv. Nipponbare</strain>
    </source>
</reference>
<dbReference type="AlphaFoldDB" id="A0A0P0XNF5"/>
<dbReference type="Gramene" id="Os09t0487150-00">
    <property type="protein sequence ID" value="Os09t0487150-00"/>
    <property type="gene ID" value="Os09g0487150"/>
</dbReference>
<protein>
    <submittedName>
        <fullName evidence="1">Os09g0487150 protein</fullName>
    </submittedName>
</protein>
<dbReference type="Proteomes" id="UP000059680">
    <property type="component" value="Chromosome 9"/>
</dbReference>
<sequence>MQIYMRRMGGWVLNTLAFCHEDIQVLFVHSASVAKQFLPDQFPTPCSPHSKSATQDQEALFSSSVPHFHWLLKPGLSDHILLSGARISRST</sequence>
<dbReference type="EMBL" id="AP014965">
    <property type="protein sequence ID" value="BAT08708.1"/>
    <property type="molecule type" value="Genomic_DNA"/>
</dbReference>